<proteinExistence type="predicted"/>
<evidence type="ECO:0000313" key="1">
    <source>
        <dbReference type="EMBL" id="SKC10350.1"/>
    </source>
</evidence>
<keyword evidence="2" id="KW-1185">Reference proteome</keyword>
<dbReference type="RefSeq" id="WP_079557654.1">
    <property type="nucleotide sequence ID" value="NZ_CP021904.1"/>
</dbReference>
<dbReference type="KEGG" id="asx:CDL62_03300"/>
<gene>
    <name evidence="1" type="ORF">SAMN03080601_01910</name>
</gene>
<protein>
    <recommendedName>
        <fullName evidence="3">HEPN domain-containing protein</fullName>
    </recommendedName>
</protein>
<evidence type="ECO:0000313" key="2">
    <source>
        <dbReference type="Proteomes" id="UP000191055"/>
    </source>
</evidence>
<sequence length="140" mass="15803">METTTITADQDFQILANDTLKEANRFYAIIEKALNGSSKFSDDLKYSMILMTLEKYFVALMACYEELPTHHVPLGLFREAEMLEPDLTPSMKQTCVLTGKFEGICSLEDFGYRTPSPEDLSAMLEGMAEIKSLTERRVLG</sequence>
<dbReference type="EMBL" id="FUYV01000010">
    <property type="protein sequence ID" value="SKC10350.1"/>
    <property type="molecule type" value="Genomic_DNA"/>
</dbReference>
<dbReference type="OrthoDB" id="1120659at2"/>
<evidence type="ECO:0008006" key="3">
    <source>
        <dbReference type="Google" id="ProtNLM"/>
    </source>
</evidence>
<reference evidence="1 2" key="1">
    <citation type="submission" date="2017-02" db="EMBL/GenBank/DDBJ databases">
        <authorList>
            <person name="Peterson S.W."/>
        </authorList>
    </citation>
    <scope>NUCLEOTIDE SEQUENCE [LARGE SCALE GENOMIC DNA]</scope>
    <source>
        <strain evidence="1 2">DSM 24412</strain>
    </source>
</reference>
<organism evidence="1 2">
    <name type="scientific">Alkalitalea saponilacus</name>
    <dbReference type="NCBI Taxonomy" id="889453"/>
    <lineage>
        <taxon>Bacteria</taxon>
        <taxon>Pseudomonadati</taxon>
        <taxon>Bacteroidota</taxon>
        <taxon>Bacteroidia</taxon>
        <taxon>Marinilabiliales</taxon>
        <taxon>Marinilabiliaceae</taxon>
        <taxon>Alkalitalea</taxon>
    </lineage>
</organism>
<accession>A0A1T5GPU9</accession>
<name>A0A1T5GPU9_9BACT</name>
<dbReference type="AlphaFoldDB" id="A0A1T5GPU9"/>
<dbReference type="Proteomes" id="UP000191055">
    <property type="component" value="Unassembled WGS sequence"/>
</dbReference>